<accession>A0AAE1FZI8</accession>
<evidence type="ECO:0000256" key="1">
    <source>
        <dbReference type="SAM" id="Phobius"/>
    </source>
</evidence>
<dbReference type="EMBL" id="JAWQEG010001301">
    <property type="protein sequence ID" value="KAK3880668.1"/>
    <property type="molecule type" value="Genomic_DNA"/>
</dbReference>
<evidence type="ECO:0000313" key="3">
    <source>
        <dbReference type="Proteomes" id="UP001286313"/>
    </source>
</evidence>
<keyword evidence="1" id="KW-0812">Transmembrane</keyword>
<feature type="transmembrane region" description="Helical" evidence="1">
    <location>
        <begin position="19"/>
        <end position="38"/>
    </location>
</feature>
<evidence type="ECO:0000313" key="2">
    <source>
        <dbReference type="EMBL" id="KAK3880668.1"/>
    </source>
</evidence>
<keyword evidence="1" id="KW-0472">Membrane</keyword>
<dbReference type="Proteomes" id="UP001286313">
    <property type="component" value="Unassembled WGS sequence"/>
</dbReference>
<keyword evidence="3" id="KW-1185">Reference proteome</keyword>
<evidence type="ECO:0008006" key="4">
    <source>
        <dbReference type="Google" id="ProtNLM"/>
    </source>
</evidence>
<protein>
    <recommendedName>
        <fullName evidence="4">PiggyBac transposable element-derived protein domain-containing protein</fullName>
    </recommendedName>
</protein>
<organism evidence="2 3">
    <name type="scientific">Petrolisthes cinctipes</name>
    <name type="common">Flat porcelain crab</name>
    <dbReference type="NCBI Taxonomy" id="88211"/>
    <lineage>
        <taxon>Eukaryota</taxon>
        <taxon>Metazoa</taxon>
        <taxon>Ecdysozoa</taxon>
        <taxon>Arthropoda</taxon>
        <taxon>Crustacea</taxon>
        <taxon>Multicrustacea</taxon>
        <taxon>Malacostraca</taxon>
        <taxon>Eumalacostraca</taxon>
        <taxon>Eucarida</taxon>
        <taxon>Decapoda</taxon>
        <taxon>Pleocyemata</taxon>
        <taxon>Anomura</taxon>
        <taxon>Galatheoidea</taxon>
        <taxon>Porcellanidae</taxon>
        <taxon>Petrolisthes</taxon>
    </lineage>
</organism>
<gene>
    <name evidence="2" type="ORF">Pcinc_014826</name>
</gene>
<name>A0AAE1FZI8_PETCI</name>
<comment type="caution">
    <text evidence="2">The sequence shown here is derived from an EMBL/GenBank/DDBJ whole genome shotgun (WGS) entry which is preliminary data.</text>
</comment>
<reference evidence="2" key="1">
    <citation type="submission" date="2023-10" db="EMBL/GenBank/DDBJ databases">
        <title>Genome assemblies of two species of porcelain crab, Petrolisthes cinctipes and Petrolisthes manimaculis (Anomura: Porcellanidae).</title>
        <authorList>
            <person name="Angst P."/>
        </authorList>
    </citation>
    <scope>NUCLEOTIDE SEQUENCE</scope>
    <source>
        <strain evidence="2">PB745_01</strain>
        <tissue evidence="2">Gill</tissue>
    </source>
</reference>
<proteinExistence type="predicted"/>
<dbReference type="AlphaFoldDB" id="A0AAE1FZI8"/>
<sequence>MCALYSRNRKTRRWPLYTFYWMVNAAVINSMVVHTAYLQRTGRTKIPKRRRFMLLLARQFIRPWAEKRLSSATLPRPLRVLISSSCDLPSVASTQNLGAQVLAKSRYPQIGYTVQSAPALRTARHASSARCVRDPCASPTSAQSVPTVYRSW</sequence>
<keyword evidence="1" id="KW-1133">Transmembrane helix</keyword>